<sequence length="39" mass="4157">MCGGSGFTANPGPPMHFLAQLTLRTLKSRQMASMDSDNS</sequence>
<reference evidence="1 2" key="1">
    <citation type="submission" date="2019-02" db="EMBL/GenBank/DDBJ databases">
        <title>Sequencing the genomes of 1000 actinobacteria strains.</title>
        <authorList>
            <person name="Klenk H.-P."/>
        </authorList>
    </citation>
    <scope>NUCLEOTIDE SEQUENCE [LARGE SCALE GENOMIC DNA]</scope>
    <source>
        <strain evidence="1 2">DSM 45162</strain>
    </source>
</reference>
<comment type="caution">
    <text evidence="1">The sequence shown here is derived from an EMBL/GenBank/DDBJ whole genome shotgun (WGS) entry which is preliminary data.</text>
</comment>
<proteinExistence type="predicted"/>
<accession>A0A4Q7ZIX7</accession>
<protein>
    <submittedName>
        <fullName evidence="1">Uncharacterized protein</fullName>
    </submittedName>
</protein>
<name>A0A4Q7ZIX7_9ACTN</name>
<evidence type="ECO:0000313" key="2">
    <source>
        <dbReference type="Proteomes" id="UP000292564"/>
    </source>
</evidence>
<dbReference type="AlphaFoldDB" id="A0A4Q7ZIX7"/>
<evidence type="ECO:0000313" key="1">
    <source>
        <dbReference type="EMBL" id="RZU50079.1"/>
    </source>
</evidence>
<dbReference type="Proteomes" id="UP000292564">
    <property type="component" value="Unassembled WGS sequence"/>
</dbReference>
<gene>
    <name evidence="1" type="ORF">EV385_1842</name>
</gene>
<keyword evidence="2" id="KW-1185">Reference proteome</keyword>
<dbReference type="EMBL" id="SHKY01000001">
    <property type="protein sequence ID" value="RZU50079.1"/>
    <property type="molecule type" value="Genomic_DNA"/>
</dbReference>
<organism evidence="1 2">
    <name type="scientific">Krasilnikovia cinnamomea</name>
    <dbReference type="NCBI Taxonomy" id="349313"/>
    <lineage>
        <taxon>Bacteria</taxon>
        <taxon>Bacillati</taxon>
        <taxon>Actinomycetota</taxon>
        <taxon>Actinomycetes</taxon>
        <taxon>Micromonosporales</taxon>
        <taxon>Micromonosporaceae</taxon>
        <taxon>Krasilnikovia</taxon>
    </lineage>
</organism>